<proteinExistence type="predicted"/>
<evidence type="ECO:0000313" key="1">
    <source>
        <dbReference type="EMBL" id="TDQ28575.1"/>
    </source>
</evidence>
<name>A0A4R6TE67_9FLAO</name>
<organism evidence="1 2">
    <name type="scientific">Tenacibaculum caenipelagi</name>
    <dbReference type="NCBI Taxonomy" id="1325435"/>
    <lineage>
        <taxon>Bacteria</taxon>
        <taxon>Pseudomonadati</taxon>
        <taxon>Bacteroidota</taxon>
        <taxon>Flavobacteriia</taxon>
        <taxon>Flavobacteriales</taxon>
        <taxon>Flavobacteriaceae</taxon>
        <taxon>Tenacibaculum</taxon>
    </lineage>
</organism>
<dbReference type="Proteomes" id="UP000295390">
    <property type="component" value="Unassembled WGS sequence"/>
</dbReference>
<dbReference type="AlphaFoldDB" id="A0A4R6TE67"/>
<keyword evidence="2" id="KW-1185">Reference proteome</keyword>
<reference evidence="1 2" key="1">
    <citation type="submission" date="2019-03" db="EMBL/GenBank/DDBJ databases">
        <title>Genomic Encyclopedia of Type Strains, Phase III (KMG-III): the genomes of soil and plant-associated and newly described type strains.</title>
        <authorList>
            <person name="Whitman W."/>
        </authorList>
    </citation>
    <scope>NUCLEOTIDE SEQUENCE [LARGE SCALE GENOMIC DNA]</scope>
    <source>
        <strain evidence="1 2">CECT 8283</strain>
    </source>
</reference>
<protein>
    <submittedName>
        <fullName evidence="1">Uncharacterized protein</fullName>
    </submittedName>
</protein>
<sequence length="51" mass="6142">MLSPLFYINNGDFFNKKFNFHFSIEYVSLQIKEIGNDCFIIYLKINNKNVF</sequence>
<comment type="caution">
    <text evidence="1">The sequence shown here is derived from an EMBL/GenBank/DDBJ whole genome shotgun (WGS) entry which is preliminary data.</text>
</comment>
<evidence type="ECO:0000313" key="2">
    <source>
        <dbReference type="Proteomes" id="UP000295390"/>
    </source>
</evidence>
<accession>A0A4R6TE67</accession>
<dbReference type="EMBL" id="SNYH01000002">
    <property type="protein sequence ID" value="TDQ28575.1"/>
    <property type="molecule type" value="Genomic_DNA"/>
</dbReference>
<gene>
    <name evidence="1" type="ORF">DFQ07_0951</name>
</gene>